<dbReference type="InterPro" id="IPR050168">
    <property type="entry name" value="AAA_ATPase_domain"/>
</dbReference>
<dbReference type="VEuPathDB" id="TriTrypDB:Lsey_0038_0010"/>
<name>A0A0N1I9Q8_LEPSE</name>
<evidence type="ECO:0000313" key="4">
    <source>
        <dbReference type="Proteomes" id="UP000038009"/>
    </source>
</evidence>
<comment type="caution">
    <text evidence="3">The sequence shown here is derived from an EMBL/GenBank/DDBJ whole genome shotgun (WGS) entry which is preliminary data.</text>
</comment>
<dbReference type="PANTHER" id="PTHR23077">
    <property type="entry name" value="AAA-FAMILY ATPASE"/>
    <property type="match status" value="1"/>
</dbReference>
<feature type="compositionally biased region" description="Basic and acidic residues" evidence="1">
    <location>
        <begin position="492"/>
        <end position="503"/>
    </location>
</feature>
<accession>A0A0N1I9Q8</accession>
<dbReference type="Pfam" id="PF00004">
    <property type="entry name" value="AAA"/>
    <property type="match status" value="1"/>
</dbReference>
<dbReference type="SMART" id="SM00382">
    <property type="entry name" value="AAA"/>
    <property type="match status" value="1"/>
</dbReference>
<dbReference type="PANTHER" id="PTHR23077:SF159">
    <property type="entry name" value="PUTATIVE-RELATED"/>
    <property type="match status" value="1"/>
</dbReference>
<protein>
    <submittedName>
        <fullName evidence="3">Putative ATPase</fullName>
    </submittedName>
</protein>
<reference evidence="3 4" key="1">
    <citation type="journal article" date="2015" name="PLoS Pathog.">
        <title>Leptomonas seymouri: Adaptations to the Dixenous Life Cycle Analyzed by Genome Sequencing, Transcriptome Profiling and Co-infection with Leishmania donovani.</title>
        <authorList>
            <person name="Kraeva N."/>
            <person name="Butenko A."/>
            <person name="Hlavacova J."/>
            <person name="Kostygov A."/>
            <person name="Myskova J."/>
            <person name="Grybchuk D."/>
            <person name="Lestinova T."/>
            <person name="Votypka J."/>
            <person name="Volf P."/>
            <person name="Opperdoes F."/>
            <person name="Flegontov P."/>
            <person name="Lukes J."/>
            <person name="Yurchenko V."/>
        </authorList>
    </citation>
    <scope>NUCLEOTIDE SEQUENCE [LARGE SCALE GENOMIC DNA]</scope>
    <source>
        <strain evidence="3 4">ATCC 30220</strain>
    </source>
</reference>
<dbReference type="PRINTS" id="PR00830">
    <property type="entry name" value="ENDOLAPTASE"/>
</dbReference>
<dbReference type="OrthoDB" id="10254455at2759"/>
<dbReference type="Gene3D" id="3.40.50.300">
    <property type="entry name" value="P-loop containing nucleotide triphosphate hydrolases"/>
    <property type="match status" value="1"/>
</dbReference>
<dbReference type="InterPro" id="IPR027417">
    <property type="entry name" value="P-loop_NTPase"/>
</dbReference>
<dbReference type="GO" id="GO:0016887">
    <property type="term" value="F:ATP hydrolysis activity"/>
    <property type="evidence" value="ECO:0007669"/>
    <property type="project" value="InterPro"/>
</dbReference>
<keyword evidence="4" id="KW-1185">Reference proteome</keyword>
<dbReference type="GO" id="GO:0005524">
    <property type="term" value="F:ATP binding"/>
    <property type="evidence" value="ECO:0007669"/>
    <property type="project" value="InterPro"/>
</dbReference>
<feature type="compositionally biased region" description="Basic and acidic residues" evidence="1">
    <location>
        <begin position="647"/>
        <end position="657"/>
    </location>
</feature>
<dbReference type="Proteomes" id="UP000038009">
    <property type="component" value="Unassembled WGS sequence"/>
</dbReference>
<dbReference type="InterPro" id="IPR003593">
    <property type="entry name" value="AAA+_ATPase"/>
</dbReference>
<dbReference type="InterPro" id="IPR003959">
    <property type="entry name" value="ATPase_AAA_core"/>
</dbReference>
<evidence type="ECO:0000256" key="1">
    <source>
        <dbReference type="SAM" id="MobiDB-lite"/>
    </source>
</evidence>
<evidence type="ECO:0000313" key="3">
    <source>
        <dbReference type="EMBL" id="KPI88830.1"/>
    </source>
</evidence>
<dbReference type="CDD" id="cd19481">
    <property type="entry name" value="RecA-like_protease"/>
    <property type="match status" value="1"/>
</dbReference>
<sequence length="712" mass="77284">MACTTSHTDALSRSSDAVTPLSQTRDLLVSLLHWWPYSPHQQCPSILLCGPTSNGKSHLVRRVVYDAHHAAKSGKGEQELVAHERCRRVVAVTPRLAEAVAVQTAKDGSTGLRRLLRRAIQEACADALRGMNGLSSTGGDELVDLAVLLVLDHVECYWMYADEFYMGNGEAASTPATDGNGNGADYASSSSAHGGLNTPYPALLADFYTVLRSAPPLFSKSECETLRLSTLVYLSLFTGELDEVLPTVRQRYVDYTLSLPTPTEAERRTFLQPLTQPAETATKTGADLLPPLLAEALVLRTGGVSYGGLQEIFTLALDSLDDADSESSFSAAAAAQRILHAYLSSGSVTALEYRRSAGYVDVQVTRWDSIAGMSDVKATLQRLVTDPIHHRDTYRRFHVRPSTGVLLYGPPGTGKTMLAKAMATELNASFIYIDLPELVQGEVGESERRLQAYFDVARERSPSLVFMDELQAAFGLRYADTAVKGSRGNRRPSSEVRDPHRGESSTTSPHDARLVSHLLRLLDAAQQDEDHFLLFVGATNAVHLLEPLLLRAGRLDTVLEVPLPDAAARESLVKRVVYGEWSGWFRCESSSDMSAGDAGEAQRLGRIQSALVKEFVRLSGGFSGAQVRNFLSVFALQLARTVSRGDSCAREADERPSEGSSNGAPVTRDAVTQRQRRLQDAITQFLACDDPSGVLSSAAQCLLSNSRAKSHA</sequence>
<evidence type="ECO:0000259" key="2">
    <source>
        <dbReference type="SMART" id="SM00382"/>
    </source>
</evidence>
<feature type="domain" description="AAA+ ATPase" evidence="2">
    <location>
        <begin position="401"/>
        <end position="565"/>
    </location>
</feature>
<proteinExistence type="predicted"/>
<dbReference type="SUPFAM" id="SSF52540">
    <property type="entry name" value="P-loop containing nucleoside triphosphate hydrolases"/>
    <property type="match status" value="1"/>
</dbReference>
<organism evidence="3 4">
    <name type="scientific">Leptomonas seymouri</name>
    <dbReference type="NCBI Taxonomy" id="5684"/>
    <lineage>
        <taxon>Eukaryota</taxon>
        <taxon>Discoba</taxon>
        <taxon>Euglenozoa</taxon>
        <taxon>Kinetoplastea</taxon>
        <taxon>Metakinetoplastina</taxon>
        <taxon>Trypanosomatida</taxon>
        <taxon>Trypanosomatidae</taxon>
        <taxon>Leishmaniinae</taxon>
        <taxon>Leptomonas</taxon>
    </lineage>
</organism>
<dbReference type="FunFam" id="3.40.50.300:FF:002738">
    <property type="entry name" value="Putative ATPase"/>
    <property type="match status" value="1"/>
</dbReference>
<dbReference type="AlphaFoldDB" id="A0A0N1I9Q8"/>
<gene>
    <name evidence="3" type="ORF">ABL78_2024</name>
</gene>
<feature type="region of interest" description="Disordered" evidence="1">
    <location>
        <begin position="484"/>
        <end position="509"/>
    </location>
</feature>
<dbReference type="EMBL" id="LJSK01000038">
    <property type="protein sequence ID" value="KPI88830.1"/>
    <property type="molecule type" value="Genomic_DNA"/>
</dbReference>
<dbReference type="OMA" id="NASFVYM"/>
<feature type="region of interest" description="Disordered" evidence="1">
    <location>
        <begin position="647"/>
        <end position="673"/>
    </location>
</feature>